<dbReference type="PANTHER" id="PTHR30313">
    <property type="entry name" value="DNA PRIMASE"/>
    <property type="match status" value="1"/>
</dbReference>
<evidence type="ECO:0000313" key="1">
    <source>
        <dbReference type="EMBL" id="KKN02492.1"/>
    </source>
</evidence>
<organism evidence="1">
    <name type="scientific">marine sediment metagenome</name>
    <dbReference type="NCBI Taxonomy" id="412755"/>
    <lineage>
        <taxon>unclassified sequences</taxon>
        <taxon>metagenomes</taxon>
        <taxon>ecological metagenomes</taxon>
    </lineage>
</organism>
<dbReference type="InterPro" id="IPR050219">
    <property type="entry name" value="DnaG_primase"/>
</dbReference>
<dbReference type="PANTHER" id="PTHR30313:SF2">
    <property type="entry name" value="DNA PRIMASE"/>
    <property type="match status" value="1"/>
</dbReference>
<reference evidence="1" key="1">
    <citation type="journal article" date="2015" name="Nature">
        <title>Complex archaea that bridge the gap between prokaryotes and eukaryotes.</title>
        <authorList>
            <person name="Spang A."/>
            <person name="Saw J.H."/>
            <person name="Jorgensen S.L."/>
            <person name="Zaremba-Niedzwiedzka K."/>
            <person name="Martijn J."/>
            <person name="Lind A.E."/>
            <person name="van Eijk R."/>
            <person name="Schleper C."/>
            <person name="Guy L."/>
            <person name="Ettema T.J."/>
        </authorList>
    </citation>
    <scope>NUCLEOTIDE SEQUENCE</scope>
</reference>
<dbReference type="AlphaFoldDB" id="A0A0F9MSX9"/>
<protein>
    <submittedName>
        <fullName evidence="1">Uncharacterized protein</fullName>
    </submittedName>
</protein>
<accession>A0A0F9MSX9</accession>
<dbReference type="EMBL" id="LAZR01005143">
    <property type="protein sequence ID" value="KKN02492.1"/>
    <property type="molecule type" value="Genomic_DNA"/>
</dbReference>
<dbReference type="Gene3D" id="3.40.1360.10">
    <property type="match status" value="1"/>
</dbReference>
<dbReference type="Pfam" id="PF13155">
    <property type="entry name" value="Toprim_2"/>
    <property type="match status" value="1"/>
</dbReference>
<gene>
    <name evidence="1" type="ORF">LCGC14_1117180</name>
</gene>
<dbReference type="SUPFAM" id="SSF56731">
    <property type="entry name" value="DNA primase core"/>
    <property type="match status" value="1"/>
</dbReference>
<sequence length="298" mass="33581">MFDAESFTRDYKVPTAPAYHKHHRAKWVNIACPFCAGNIGFHLGINIEKGFAACFRCGTHWIPKVISALTSQWMDAAKATAARYYSGDQAVQYVPREYQQAINPPMGTGPLTDRARQYLIDRRFDPDEISAVWDVQATGIHGDYRNRLYIPITLNRQVISYTARDFTGKKEDADKYRACPDAEEVYHHKFALYGLDQASGDTCAVTEGCPDVWRFGPNALGTYGTKFLPQQVRVIAKRFDRAFLFFDPDPAGIEAGEKMYQALDARAVDCEILYNDAGVDPGAMDQQEINQLRKEIGI</sequence>
<name>A0A0F9MSX9_9ZZZZ</name>
<dbReference type="GO" id="GO:0006269">
    <property type="term" value="P:DNA replication, synthesis of primer"/>
    <property type="evidence" value="ECO:0007669"/>
    <property type="project" value="TreeGrafter"/>
</dbReference>
<comment type="caution">
    <text evidence="1">The sequence shown here is derived from an EMBL/GenBank/DDBJ whole genome shotgun (WGS) entry which is preliminary data.</text>
</comment>
<proteinExistence type="predicted"/>
<dbReference type="GO" id="GO:0005737">
    <property type="term" value="C:cytoplasm"/>
    <property type="evidence" value="ECO:0007669"/>
    <property type="project" value="TreeGrafter"/>
</dbReference>